<dbReference type="SUPFAM" id="SSF63380">
    <property type="entry name" value="Riboflavin synthase domain-like"/>
    <property type="match status" value="1"/>
</dbReference>
<keyword evidence="3" id="KW-0560">Oxidoreductase</keyword>
<dbReference type="PANTHER" id="PTHR43513">
    <property type="entry name" value="DIHYDROOROTATE DEHYDROGENASE B (NAD(+)), ELECTRON TRANSFER SUBUNIT"/>
    <property type="match status" value="1"/>
</dbReference>
<dbReference type="PATRIC" id="fig|1685127.3.peg.1436"/>
<accession>A0A0M0BSJ6</accession>
<evidence type="ECO:0000256" key="1">
    <source>
        <dbReference type="PIRSR" id="PIRSR006816-2"/>
    </source>
</evidence>
<dbReference type="EC" id="1.18.1.2" evidence="3"/>
<evidence type="ECO:0000313" key="4">
    <source>
        <dbReference type="Proteomes" id="UP000037210"/>
    </source>
</evidence>
<feature type="binding site" evidence="1">
    <location>
        <position position="234"/>
    </location>
    <ligand>
        <name>[2Fe-2S] cluster</name>
        <dbReference type="ChEBI" id="CHEBI:190135"/>
    </ligand>
</feature>
<evidence type="ECO:0000259" key="2">
    <source>
        <dbReference type="PROSITE" id="PS51384"/>
    </source>
</evidence>
<dbReference type="GO" id="GO:0004324">
    <property type="term" value="F:ferredoxin-NADP+ reductase activity"/>
    <property type="evidence" value="ECO:0007669"/>
    <property type="project" value="UniProtKB-EC"/>
</dbReference>
<dbReference type="Gene3D" id="3.40.50.80">
    <property type="entry name" value="Nucleotide-binding domain of ferredoxin-NADP reductase (FNR) module"/>
    <property type="match status" value="1"/>
</dbReference>
<dbReference type="SUPFAM" id="SSF52343">
    <property type="entry name" value="Ferredoxin reductase-like, C-terminal NADP-linked domain"/>
    <property type="match status" value="1"/>
</dbReference>
<dbReference type="EMBL" id="LFWZ01000002">
    <property type="protein sequence ID" value="KON31563.1"/>
    <property type="molecule type" value="Genomic_DNA"/>
</dbReference>
<dbReference type="CDD" id="cd06219">
    <property type="entry name" value="DHOD_e_trans_like1"/>
    <property type="match status" value="1"/>
</dbReference>
<dbReference type="InterPro" id="IPR039261">
    <property type="entry name" value="FNR_nucleotide-bd"/>
</dbReference>
<sequence>MYRIVKKRALTSNIKMFEIEAPAVATKARPGNFVILRLHEKGERIPITLSDADPEGGTISIIFAEVGKSSAQLGALEEGDRVLNLAGPLGNPARIEKYGRVLGVGGGVFVGAFLYQIRALKEAGNRITAVVGARSPEHLILVDEVRAAADETYIATDDGEVGQAGLWFLEGLLQERRFDHVFTLGPTSMQRDVSEMTGPLGIPTTVNLFPIMVDGMGMCGACRVTVGGETKFACVDGPDFDGHRVDFEELISRMRVYNPQEKLAMVLYDKVM</sequence>
<dbReference type="GO" id="GO:0050660">
    <property type="term" value="F:flavin adenine dinucleotide binding"/>
    <property type="evidence" value="ECO:0007669"/>
    <property type="project" value="InterPro"/>
</dbReference>
<proteinExistence type="predicted"/>
<dbReference type="PROSITE" id="PS51384">
    <property type="entry name" value="FAD_FR"/>
    <property type="match status" value="1"/>
</dbReference>
<evidence type="ECO:0000313" key="3">
    <source>
        <dbReference type="EMBL" id="KON31563.1"/>
    </source>
</evidence>
<dbReference type="GO" id="GO:0051537">
    <property type="term" value="F:2 iron, 2 sulfur cluster binding"/>
    <property type="evidence" value="ECO:0007669"/>
    <property type="project" value="UniProtKB-KW"/>
</dbReference>
<dbReference type="AlphaFoldDB" id="A0A0M0BSJ6"/>
<feature type="binding site" evidence="1">
    <location>
        <position position="219"/>
    </location>
    <ligand>
        <name>[2Fe-2S] cluster</name>
        <dbReference type="ChEBI" id="CHEBI:190135"/>
    </ligand>
</feature>
<dbReference type="Proteomes" id="UP000037210">
    <property type="component" value="Unassembled WGS sequence"/>
</dbReference>
<dbReference type="Pfam" id="PF10418">
    <property type="entry name" value="DHODB_Fe-S_bind"/>
    <property type="match status" value="1"/>
</dbReference>
<dbReference type="InterPro" id="IPR050353">
    <property type="entry name" value="PyrK_electron_transfer"/>
</dbReference>
<dbReference type="InterPro" id="IPR017927">
    <property type="entry name" value="FAD-bd_FR_type"/>
</dbReference>
<gene>
    <name evidence="3" type="ORF">AC482_00440</name>
</gene>
<reference evidence="3 4" key="1">
    <citation type="submission" date="2015-06" db="EMBL/GenBank/DDBJ databases">
        <title>New insights into the roles of widespread benthic archaea in carbon and nitrogen cycling.</title>
        <authorList>
            <person name="Lazar C.S."/>
            <person name="Baker B.J."/>
            <person name="Seitz K.W."/>
            <person name="Hyde A.S."/>
            <person name="Dick G.J."/>
            <person name="Hinrichs K.-U."/>
            <person name="Teske A.P."/>
        </authorList>
    </citation>
    <scope>NUCLEOTIDE SEQUENCE [LARGE SCALE GENOMIC DNA]</scope>
    <source>
        <strain evidence="3">DG-45</strain>
    </source>
</reference>
<dbReference type="Gene3D" id="2.40.30.10">
    <property type="entry name" value="Translation factors"/>
    <property type="match status" value="1"/>
</dbReference>
<dbReference type="InterPro" id="IPR012165">
    <property type="entry name" value="Cyt_c3_hydrogenase_gsu"/>
</dbReference>
<dbReference type="GO" id="GO:0046872">
    <property type="term" value="F:metal ion binding"/>
    <property type="evidence" value="ECO:0007669"/>
    <property type="project" value="UniProtKB-KW"/>
</dbReference>
<dbReference type="NCBIfam" id="NF004862">
    <property type="entry name" value="PRK06222.1"/>
    <property type="match status" value="1"/>
</dbReference>
<protein>
    <submittedName>
        <fullName evidence="3">Ferredoxin-NADP reductase</fullName>
        <ecNumber evidence="3">1.18.1.2</ecNumber>
    </submittedName>
</protein>
<organism evidence="3 4">
    <name type="scientific">miscellaneous Crenarchaeota group-15 archaeon DG-45</name>
    <dbReference type="NCBI Taxonomy" id="1685127"/>
    <lineage>
        <taxon>Archaea</taxon>
        <taxon>Candidatus Bathyarchaeota</taxon>
        <taxon>MCG-15</taxon>
    </lineage>
</organism>
<name>A0A0M0BSJ6_9ARCH</name>
<dbReference type="PIRSF" id="PIRSF006816">
    <property type="entry name" value="Cyc3_hyd_g"/>
    <property type="match status" value="1"/>
</dbReference>
<feature type="binding site" evidence="1">
    <location>
        <position position="222"/>
    </location>
    <ligand>
        <name>[2Fe-2S] cluster</name>
        <dbReference type="ChEBI" id="CHEBI:190135"/>
    </ligand>
</feature>
<dbReference type="InterPro" id="IPR019480">
    <property type="entry name" value="Dihydroorotate_DH_Fe-S-bd"/>
</dbReference>
<keyword evidence="1" id="KW-0479">Metal-binding</keyword>
<dbReference type="InterPro" id="IPR017938">
    <property type="entry name" value="Riboflavin_synthase-like_b-brl"/>
</dbReference>
<dbReference type="GO" id="GO:0006221">
    <property type="term" value="P:pyrimidine nucleotide biosynthetic process"/>
    <property type="evidence" value="ECO:0007669"/>
    <property type="project" value="InterPro"/>
</dbReference>
<keyword evidence="1" id="KW-0411">Iron-sulfur</keyword>
<dbReference type="PANTHER" id="PTHR43513:SF3">
    <property type="entry name" value="DIHYDROOROTATE DEHYDROGENASE B (NAD(+)), ELECTRON TRANSFER SUBUNIT-RELATED"/>
    <property type="match status" value="1"/>
</dbReference>
<keyword evidence="1" id="KW-0001">2Fe-2S</keyword>
<comment type="cofactor">
    <cofactor evidence="1">
        <name>[2Fe-2S] cluster</name>
        <dbReference type="ChEBI" id="CHEBI:190135"/>
    </cofactor>
    <text evidence="1">Binds 1 [2Fe-2S] cluster per subunit.</text>
</comment>
<keyword evidence="1" id="KW-0408">Iron</keyword>
<feature type="domain" description="FAD-binding FR-type" evidence="2">
    <location>
        <begin position="1"/>
        <end position="95"/>
    </location>
</feature>
<comment type="caution">
    <text evidence="3">The sequence shown here is derived from an EMBL/GenBank/DDBJ whole genome shotgun (WGS) entry which is preliminary data.</text>
</comment>